<proteinExistence type="predicted"/>
<keyword evidence="6" id="KW-1185">Reference proteome</keyword>
<sequence length="723" mass="82587">MADDQQEEVSKKYPRKKKFEEASQKIWSEIKRCFNIEEERRGFCMKLAGKLLRGFRTFLSSKFLKDADGNFVDAELPKKYESLISAEEWEAFKSKRQDPVFQRISATNRETASSPAYPYRKGRVGYGRLEQSMLQKEESSETSLLAHVLWKEARVGKSGVPQEEVLHVYQKCEELSQSLSPNDTKGILSRALDVPEYSGRVRGKGFGVTPTSLSVKKGKAPSNRELHARLEAMQAELDALRREREASASTVYRDASDKNSINCTFQPNIPEGISHCQLYLSSPYYRMVGKGKVHNVSGVLLHTRELPAGCLKVSVDIAVEPNAALPYPSDDSDATTVHEAVGSFVAWPTNLICVGYEVLGCKERLVILGFRISIKDNPNFMTLYRNVFLTKEHPYYDHTSLLLHGMFTPSKAFELYSVAGDRFENKVKLEWPRVKYDQPISVYTLLKQNEYNCVPNFNILGSCSVNGILCLIPPFRPKTVVLWNPSINDFKVISPSFVNDNHSFHMHRGFGYDRHTDDYKVIYEVMCYRQIFGMKDLWKIYSLRTNSWRILDLNMHHKFMDVQQLYMDGLSHWMCKSETHDGTYLLSFDWSNEVFITTSVPSDIDDNFVPSVRKHFMLLKGSIALILNFEEKATFHISVLGEVSVKESWTKMFIIGPIPCLMYPIGEGKKGDMMFVKEDGGLVLFNLNTQAIEEGLGIKTNRLFHCTILIHRENLIPFEGKGI</sequence>
<evidence type="ECO:0008006" key="7">
    <source>
        <dbReference type="Google" id="ProtNLM"/>
    </source>
</evidence>
<feature type="region of interest" description="Disordered" evidence="2">
    <location>
        <begin position="1"/>
        <end position="21"/>
    </location>
</feature>
<evidence type="ECO:0000256" key="2">
    <source>
        <dbReference type="SAM" id="MobiDB-lite"/>
    </source>
</evidence>
<feature type="coiled-coil region" evidence="1">
    <location>
        <begin position="223"/>
        <end position="250"/>
    </location>
</feature>
<feature type="domain" description="DUF8039" evidence="4">
    <location>
        <begin position="268"/>
        <end position="353"/>
    </location>
</feature>
<dbReference type="InterPro" id="IPR058352">
    <property type="entry name" value="DUF8039"/>
</dbReference>
<dbReference type="InterPro" id="IPR017451">
    <property type="entry name" value="F-box-assoc_interact_dom"/>
</dbReference>
<name>A0A9D5APX2_PEA</name>
<dbReference type="Pfam" id="PF26133">
    <property type="entry name" value="DUF8039"/>
    <property type="match status" value="1"/>
</dbReference>
<evidence type="ECO:0000256" key="1">
    <source>
        <dbReference type="SAM" id="Coils"/>
    </source>
</evidence>
<accession>A0A9D5APX2</accession>
<dbReference type="Gramene" id="Psat04G0188800-T1">
    <property type="protein sequence ID" value="KAI5417068.1"/>
    <property type="gene ID" value="KIW84_041888"/>
</dbReference>
<gene>
    <name evidence="5" type="ORF">KIW84_041888</name>
</gene>
<comment type="caution">
    <text evidence="5">The sequence shown here is derived from an EMBL/GenBank/DDBJ whole genome shotgun (WGS) entry which is preliminary data.</text>
</comment>
<dbReference type="NCBIfam" id="TIGR01640">
    <property type="entry name" value="F_box_assoc_1"/>
    <property type="match status" value="1"/>
</dbReference>
<dbReference type="PANTHER" id="PTHR33018">
    <property type="entry name" value="OS10G0338966 PROTEIN-RELATED"/>
    <property type="match status" value="1"/>
</dbReference>
<protein>
    <recommendedName>
        <fullName evidence="7">F-box protein</fullName>
    </recommendedName>
</protein>
<dbReference type="AlphaFoldDB" id="A0A9D5APX2"/>
<keyword evidence="1" id="KW-0175">Coiled coil</keyword>
<evidence type="ECO:0000313" key="5">
    <source>
        <dbReference type="EMBL" id="KAI5417068.1"/>
    </source>
</evidence>
<dbReference type="Proteomes" id="UP001058974">
    <property type="component" value="Chromosome 4"/>
</dbReference>
<dbReference type="PANTHER" id="PTHR33018:SF31">
    <property type="entry name" value="TRANSPOSASE, PTTA_EN_SPM, PLANT"/>
    <property type="match status" value="1"/>
</dbReference>
<evidence type="ECO:0000313" key="6">
    <source>
        <dbReference type="Proteomes" id="UP001058974"/>
    </source>
</evidence>
<evidence type="ECO:0000259" key="3">
    <source>
        <dbReference type="Pfam" id="PF07734"/>
    </source>
</evidence>
<reference evidence="5 6" key="1">
    <citation type="journal article" date="2022" name="Nat. Genet.">
        <title>Improved pea reference genome and pan-genome highlight genomic features and evolutionary characteristics.</title>
        <authorList>
            <person name="Yang T."/>
            <person name="Liu R."/>
            <person name="Luo Y."/>
            <person name="Hu S."/>
            <person name="Wang D."/>
            <person name="Wang C."/>
            <person name="Pandey M.K."/>
            <person name="Ge S."/>
            <person name="Xu Q."/>
            <person name="Li N."/>
            <person name="Li G."/>
            <person name="Huang Y."/>
            <person name="Saxena R.K."/>
            <person name="Ji Y."/>
            <person name="Li M."/>
            <person name="Yan X."/>
            <person name="He Y."/>
            <person name="Liu Y."/>
            <person name="Wang X."/>
            <person name="Xiang C."/>
            <person name="Varshney R.K."/>
            <person name="Ding H."/>
            <person name="Gao S."/>
            <person name="Zong X."/>
        </authorList>
    </citation>
    <scope>NUCLEOTIDE SEQUENCE [LARGE SCALE GENOMIC DNA]</scope>
    <source>
        <strain evidence="5 6">cv. Zhongwan 6</strain>
    </source>
</reference>
<feature type="domain" description="F-box associated beta-propeller type 1" evidence="3">
    <location>
        <begin position="443"/>
        <end position="684"/>
    </location>
</feature>
<evidence type="ECO:0000259" key="4">
    <source>
        <dbReference type="Pfam" id="PF26133"/>
    </source>
</evidence>
<organism evidence="5 6">
    <name type="scientific">Pisum sativum</name>
    <name type="common">Garden pea</name>
    <name type="synonym">Lathyrus oleraceus</name>
    <dbReference type="NCBI Taxonomy" id="3888"/>
    <lineage>
        <taxon>Eukaryota</taxon>
        <taxon>Viridiplantae</taxon>
        <taxon>Streptophyta</taxon>
        <taxon>Embryophyta</taxon>
        <taxon>Tracheophyta</taxon>
        <taxon>Spermatophyta</taxon>
        <taxon>Magnoliopsida</taxon>
        <taxon>eudicotyledons</taxon>
        <taxon>Gunneridae</taxon>
        <taxon>Pentapetalae</taxon>
        <taxon>rosids</taxon>
        <taxon>fabids</taxon>
        <taxon>Fabales</taxon>
        <taxon>Fabaceae</taxon>
        <taxon>Papilionoideae</taxon>
        <taxon>50 kb inversion clade</taxon>
        <taxon>NPAAA clade</taxon>
        <taxon>Hologalegina</taxon>
        <taxon>IRL clade</taxon>
        <taxon>Fabeae</taxon>
        <taxon>Lathyrus</taxon>
    </lineage>
</organism>
<dbReference type="EMBL" id="JAMSHJ010000004">
    <property type="protein sequence ID" value="KAI5417068.1"/>
    <property type="molecule type" value="Genomic_DNA"/>
</dbReference>
<dbReference type="InterPro" id="IPR006527">
    <property type="entry name" value="F-box-assoc_dom_typ1"/>
</dbReference>
<dbReference type="Pfam" id="PF07734">
    <property type="entry name" value="FBA_1"/>
    <property type="match status" value="1"/>
</dbReference>